<gene>
    <name evidence="3" type="ORF">J0695_21915</name>
</gene>
<feature type="region of interest" description="Disordered" evidence="1">
    <location>
        <begin position="107"/>
        <end position="127"/>
    </location>
</feature>
<feature type="chain" id="PRO_5036952751" description="Secreted protein" evidence="2">
    <location>
        <begin position="24"/>
        <end position="167"/>
    </location>
</feature>
<feature type="signal peptide" evidence="2">
    <location>
        <begin position="1"/>
        <end position="23"/>
    </location>
</feature>
<keyword evidence="2" id="KW-0732">Signal</keyword>
<organism evidence="3 4">
    <name type="scientific">Streptomyces beijiangensis</name>
    <dbReference type="NCBI Taxonomy" id="163361"/>
    <lineage>
        <taxon>Bacteria</taxon>
        <taxon>Bacillati</taxon>
        <taxon>Actinomycetota</taxon>
        <taxon>Actinomycetes</taxon>
        <taxon>Kitasatosporales</taxon>
        <taxon>Streptomycetaceae</taxon>
        <taxon>Streptomyces</taxon>
    </lineage>
</organism>
<evidence type="ECO:0000256" key="1">
    <source>
        <dbReference type="SAM" id="MobiDB-lite"/>
    </source>
</evidence>
<proteinExistence type="predicted"/>
<reference evidence="3" key="1">
    <citation type="submission" date="2021-03" db="EMBL/GenBank/DDBJ databases">
        <title>Streptomyces poriferae sp. nov., a novel marine sponge-derived Actinobacteria species with anti-MRSA activity.</title>
        <authorList>
            <person name="Sandoval-Powers M."/>
            <person name="Kralova S."/>
            <person name="Nguyen G.-S."/>
            <person name="Fawwal D."/>
            <person name="Degnes K."/>
            <person name="Klinkenberg G."/>
            <person name="Sletta H."/>
            <person name="Wentzel A."/>
            <person name="Liles M.R."/>
        </authorList>
    </citation>
    <scope>NUCLEOTIDE SEQUENCE</scope>
    <source>
        <strain evidence="3">DSM 41794</strain>
    </source>
</reference>
<dbReference type="AlphaFoldDB" id="A0A939JK88"/>
<dbReference type="Proteomes" id="UP000664167">
    <property type="component" value="Unassembled WGS sequence"/>
</dbReference>
<keyword evidence="4" id="KW-1185">Reference proteome</keyword>
<name>A0A939JK88_9ACTN</name>
<evidence type="ECO:0000313" key="3">
    <source>
        <dbReference type="EMBL" id="MBO0514429.1"/>
    </source>
</evidence>
<evidence type="ECO:0000313" key="4">
    <source>
        <dbReference type="Proteomes" id="UP000664167"/>
    </source>
</evidence>
<dbReference type="EMBL" id="JAFLRJ010000207">
    <property type="protein sequence ID" value="MBO0514429.1"/>
    <property type="molecule type" value="Genomic_DNA"/>
</dbReference>
<comment type="caution">
    <text evidence="3">The sequence shown here is derived from an EMBL/GenBank/DDBJ whole genome shotgun (WGS) entry which is preliminary data.</text>
</comment>
<sequence length="167" mass="16839">MKLKVLAGLGVLASFVVATPAVAAQAPVVVPLQGLDAALPMDAPTLRTGIPIPVPGTPDAWHPRSEGELSPELAIPQTPVTSDLPRTVLAAPLPSVLDDEDLGRARVTSDASQMAARTPGFSLGRPITPGNGEDLGLPEIGTPQAAVLAPALQGDLSSGLGMDVPAV</sequence>
<evidence type="ECO:0000256" key="2">
    <source>
        <dbReference type="SAM" id="SignalP"/>
    </source>
</evidence>
<protein>
    <recommendedName>
        <fullName evidence="5">Secreted protein</fullName>
    </recommendedName>
</protein>
<dbReference type="RefSeq" id="WP_206963828.1">
    <property type="nucleotide sequence ID" value="NZ_BAAAJJ010000001.1"/>
</dbReference>
<accession>A0A939JK88</accession>
<evidence type="ECO:0008006" key="5">
    <source>
        <dbReference type="Google" id="ProtNLM"/>
    </source>
</evidence>